<keyword evidence="1" id="KW-0812">Transmembrane</keyword>
<dbReference type="AlphaFoldDB" id="A0A9R1X9V3"/>
<dbReference type="Proteomes" id="UP000235145">
    <property type="component" value="Unassembled WGS sequence"/>
</dbReference>
<sequence>MTITSSMSRNQNHDNSKRIKTCDNCDVAPWYLNHDAFFIVMMRLRVADFFVSHGGFILVMRISTRAANKKRICLEDFEGGKSKTTLPHSGGMFYLGLTCGYFIMFGRDTKDFWLVNPITRHEHHFPSVPIFRCESRIRNILVFSSTISKWVFVILYIFDYIIWFSIASEGAWNHVYYTSPIIDIHVKKNMSVSRRRVLLYFHLLNN</sequence>
<dbReference type="PANTHER" id="PTHR45463:SF8">
    <property type="entry name" value="OS09G0392200 PROTEIN"/>
    <property type="match status" value="1"/>
</dbReference>
<dbReference type="EMBL" id="NBSK02000005">
    <property type="protein sequence ID" value="KAJ0206290.1"/>
    <property type="molecule type" value="Genomic_DNA"/>
</dbReference>
<protein>
    <submittedName>
        <fullName evidence="2">Uncharacterized protein</fullName>
    </submittedName>
</protein>
<evidence type="ECO:0000256" key="1">
    <source>
        <dbReference type="SAM" id="Phobius"/>
    </source>
</evidence>
<keyword evidence="3" id="KW-1185">Reference proteome</keyword>
<evidence type="ECO:0000313" key="2">
    <source>
        <dbReference type="EMBL" id="KAJ0206290.1"/>
    </source>
</evidence>
<reference evidence="2 3" key="1">
    <citation type="journal article" date="2017" name="Nat. Commun.">
        <title>Genome assembly with in vitro proximity ligation data and whole-genome triplication in lettuce.</title>
        <authorList>
            <person name="Reyes-Chin-Wo S."/>
            <person name="Wang Z."/>
            <person name="Yang X."/>
            <person name="Kozik A."/>
            <person name="Arikit S."/>
            <person name="Song C."/>
            <person name="Xia L."/>
            <person name="Froenicke L."/>
            <person name="Lavelle D.O."/>
            <person name="Truco M.J."/>
            <person name="Xia R."/>
            <person name="Zhu S."/>
            <person name="Xu C."/>
            <person name="Xu H."/>
            <person name="Xu X."/>
            <person name="Cox K."/>
            <person name="Korf I."/>
            <person name="Meyers B.C."/>
            <person name="Michelmore R.W."/>
        </authorList>
    </citation>
    <scope>NUCLEOTIDE SEQUENCE [LARGE SCALE GENOMIC DNA]</scope>
    <source>
        <strain evidence="3">cv. Salinas</strain>
        <tissue evidence="2">Seedlings</tissue>
    </source>
</reference>
<organism evidence="2 3">
    <name type="scientific">Lactuca sativa</name>
    <name type="common">Garden lettuce</name>
    <dbReference type="NCBI Taxonomy" id="4236"/>
    <lineage>
        <taxon>Eukaryota</taxon>
        <taxon>Viridiplantae</taxon>
        <taxon>Streptophyta</taxon>
        <taxon>Embryophyta</taxon>
        <taxon>Tracheophyta</taxon>
        <taxon>Spermatophyta</taxon>
        <taxon>Magnoliopsida</taxon>
        <taxon>eudicotyledons</taxon>
        <taxon>Gunneridae</taxon>
        <taxon>Pentapetalae</taxon>
        <taxon>asterids</taxon>
        <taxon>campanulids</taxon>
        <taxon>Asterales</taxon>
        <taxon>Asteraceae</taxon>
        <taxon>Cichorioideae</taxon>
        <taxon>Cichorieae</taxon>
        <taxon>Lactucinae</taxon>
        <taxon>Lactuca</taxon>
    </lineage>
</organism>
<evidence type="ECO:0000313" key="3">
    <source>
        <dbReference type="Proteomes" id="UP000235145"/>
    </source>
</evidence>
<keyword evidence="1" id="KW-0472">Membrane</keyword>
<keyword evidence="1" id="KW-1133">Transmembrane helix</keyword>
<dbReference type="PANTHER" id="PTHR45463">
    <property type="entry name" value="OS09G0392200 PROTEIN"/>
    <property type="match status" value="1"/>
</dbReference>
<name>A0A9R1X9V3_LACSA</name>
<feature type="transmembrane region" description="Helical" evidence="1">
    <location>
        <begin position="140"/>
        <end position="166"/>
    </location>
</feature>
<gene>
    <name evidence="2" type="ORF">LSAT_V11C500256830</name>
</gene>
<feature type="transmembrane region" description="Helical" evidence="1">
    <location>
        <begin position="36"/>
        <end position="60"/>
    </location>
</feature>
<comment type="caution">
    <text evidence="2">The sequence shown here is derived from an EMBL/GenBank/DDBJ whole genome shotgun (WGS) entry which is preliminary data.</text>
</comment>
<proteinExistence type="predicted"/>
<accession>A0A9R1X9V3</accession>